<sequence length="262" mass="30455">MRPSCRVWLRVRYQSPYSPNLTRNFLLLILDSEKDVQRNLYSDNETLKEAETEHKNCYYKPLKNFIGRSNKRIEISAVDYVTQGLAPDCVRVEFYKEGCPPTLKMLNSGRAHDEPRSGRSVTDKVDAILEKVEQDLNISSYDIVEELGIDHKTGLTRLRKERKYSTSVPDDLTERHLMNRVLICDSLFKGNATEPFMKRLIIGDTFDKNVRKRLWSKSKQPPHTIATRLTYNRKVVHKARRCSHNHDDPDLPLQPGSSHNEE</sequence>
<dbReference type="EMBL" id="BGZK01000132">
    <property type="protein sequence ID" value="GBP21754.1"/>
    <property type="molecule type" value="Genomic_DNA"/>
</dbReference>
<dbReference type="GO" id="GO:0031297">
    <property type="term" value="P:replication fork processing"/>
    <property type="evidence" value="ECO:0007669"/>
    <property type="project" value="TreeGrafter"/>
</dbReference>
<dbReference type="PANTHER" id="PTHR46060:SF2">
    <property type="entry name" value="HISTONE-LYSINE N-METHYLTRANSFERASE SETMAR"/>
    <property type="match status" value="1"/>
</dbReference>
<dbReference type="Gene3D" id="3.30.420.10">
    <property type="entry name" value="Ribonuclease H-like superfamily/Ribonuclease H"/>
    <property type="match status" value="1"/>
</dbReference>
<dbReference type="GO" id="GO:0000014">
    <property type="term" value="F:single-stranded DNA endodeoxyribonuclease activity"/>
    <property type="evidence" value="ECO:0007669"/>
    <property type="project" value="TreeGrafter"/>
</dbReference>
<dbReference type="InterPro" id="IPR036397">
    <property type="entry name" value="RNaseH_sf"/>
</dbReference>
<feature type="region of interest" description="Disordered" evidence="1">
    <location>
        <begin position="241"/>
        <end position="262"/>
    </location>
</feature>
<dbReference type="GO" id="GO:0042800">
    <property type="term" value="F:histone H3K4 methyltransferase activity"/>
    <property type="evidence" value="ECO:0007669"/>
    <property type="project" value="TreeGrafter"/>
</dbReference>
<protein>
    <submittedName>
        <fullName evidence="2">Histone-lysine N-methyltransferase SETMAR</fullName>
    </submittedName>
</protein>
<dbReference type="GO" id="GO:0032259">
    <property type="term" value="P:methylation"/>
    <property type="evidence" value="ECO:0007669"/>
    <property type="project" value="UniProtKB-KW"/>
</dbReference>
<dbReference type="GO" id="GO:0000793">
    <property type="term" value="C:condensed chromosome"/>
    <property type="evidence" value="ECO:0007669"/>
    <property type="project" value="TreeGrafter"/>
</dbReference>
<proteinExistence type="predicted"/>
<dbReference type="GO" id="GO:0000729">
    <property type="term" value="P:DNA double-strand break processing"/>
    <property type="evidence" value="ECO:0007669"/>
    <property type="project" value="TreeGrafter"/>
</dbReference>
<gene>
    <name evidence="2" type="primary">SETMAR</name>
    <name evidence="2" type="ORF">EVAR_10931_1</name>
</gene>
<dbReference type="GO" id="GO:0005634">
    <property type="term" value="C:nucleus"/>
    <property type="evidence" value="ECO:0007669"/>
    <property type="project" value="TreeGrafter"/>
</dbReference>
<keyword evidence="2" id="KW-0808">Transferase</keyword>
<dbReference type="GO" id="GO:0046975">
    <property type="term" value="F:histone H3K36 methyltransferase activity"/>
    <property type="evidence" value="ECO:0007669"/>
    <property type="project" value="TreeGrafter"/>
</dbReference>
<reference evidence="2 3" key="1">
    <citation type="journal article" date="2019" name="Commun. Biol.">
        <title>The bagworm genome reveals a unique fibroin gene that provides high tensile strength.</title>
        <authorList>
            <person name="Kono N."/>
            <person name="Nakamura H."/>
            <person name="Ohtoshi R."/>
            <person name="Tomita M."/>
            <person name="Numata K."/>
            <person name="Arakawa K."/>
        </authorList>
    </citation>
    <scope>NUCLEOTIDE SEQUENCE [LARGE SCALE GENOMIC DNA]</scope>
</reference>
<evidence type="ECO:0000256" key="1">
    <source>
        <dbReference type="SAM" id="MobiDB-lite"/>
    </source>
</evidence>
<accession>A0A4C1U726</accession>
<keyword evidence="3" id="KW-1185">Reference proteome</keyword>
<dbReference type="OrthoDB" id="616263at2759"/>
<evidence type="ECO:0000313" key="2">
    <source>
        <dbReference type="EMBL" id="GBP21754.1"/>
    </source>
</evidence>
<dbReference type="GO" id="GO:0015074">
    <property type="term" value="P:DNA integration"/>
    <property type="evidence" value="ECO:0007669"/>
    <property type="project" value="TreeGrafter"/>
</dbReference>
<dbReference type="Proteomes" id="UP000299102">
    <property type="component" value="Unassembled WGS sequence"/>
</dbReference>
<dbReference type="GO" id="GO:0044547">
    <property type="term" value="F:DNA topoisomerase binding"/>
    <property type="evidence" value="ECO:0007669"/>
    <property type="project" value="TreeGrafter"/>
</dbReference>
<comment type="caution">
    <text evidence="2">The sequence shown here is derived from an EMBL/GenBank/DDBJ whole genome shotgun (WGS) entry which is preliminary data.</text>
</comment>
<dbReference type="GO" id="GO:0003697">
    <property type="term" value="F:single-stranded DNA binding"/>
    <property type="evidence" value="ECO:0007669"/>
    <property type="project" value="TreeGrafter"/>
</dbReference>
<dbReference type="InterPro" id="IPR052709">
    <property type="entry name" value="Transposase-MT_Hybrid"/>
</dbReference>
<dbReference type="GO" id="GO:0044774">
    <property type="term" value="P:mitotic DNA integrity checkpoint signaling"/>
    <property type="evidence" value="ECO:0007669"/>
    <property type="project" value="TreeGrafter"/>
</dbReference>
<dbReference type="PANTHER" id="PTHR46060">
    <property type="entry name" value="MARINER MOS1 TRANSPOSASE-LIKE PROTEIN"/>
    <property type="match status" value="1"/>
</dbReference>
<name>A0A4C1U726_EUMVA</name>
<dbReference type="GO" id="GO:0003690">
    <property type="term" value="F:double-stranded DNA binding"/>
    <property type="evidence" value="ECO:0007669"/>
    <property type="project" value="TreeGrafter"/>
</dbReference>
<organism evidence="2 3">
    <name type="scientific">Eumeta variegata</name>
    <name type="common">Bagworm moth</name>
    <name type="synonym">Eumeta japonica</name>
    <dbReference type="NCBI Taxonomy" id="151549"/>
    <lineage>
        <taxon>Eukaryota</taxon>
        <taxon>Metazoa</taxon>
        <taxon>Ecdysozoa</taxon>
        <taxon>Arthropoda</taxon>
        <taxon>Hexapoda</taxon>
        <taxon>Insecta</taxon>
        <taxon>Pterygota</taxon>
        <taxon>Neoptera</taxon>
        <taxon>Endopterygota</taxon>
        <taxon>Lepidoptera</taxon>
        <taxon>Glossata</taxon>
        <taxon>Ditrysia</taxon>
        <taxon>Tineoidea</taxon>
        <taxon>Psychidae</taxon>
        <taxon>Oiketicinae</taxon>
        <taxon>Eumeta</taxon>
    </lineage>
</organism>
<dbReference type="AlphaFoldDB" id="A0A4C1U726"/>
<dbReference type="GO" id="GO:0006303">
    <property type="term" value="P:double-strand break repair via nonhomologous end joining"/>
    <property type="evidence" value="ECO:0007669"/>
    <property type="project" value="TreeGrafter"/>
</dbReference>
<dbReference type="GO" id="GO:0035861">
    <property type="term" value="C:site of double-strand break"/>
    <property type="evidence" value="ECO:0007669"/>
    <property type="project" value="TreeGrafter"/>
</dbReference>
<evidence type="ECO:0000313" key="3">
    <source>
        <dbReference type="Proteomes" id="UP000299102"/>
    </source>
</evidence>
<keyword evidence="2" id="KW-0489">Methyltransferase</keyword>